<keyword evidence="3" id="KW-1185">Reference proteome</keyword>
<organism evidence="2 3">
    <name type="scientific">Pseudochelatococcus lubricantis</name>
    <dbReference type="NCBI Taxonomy" id="1538102"/>
    <lineage>
        <taxon>Bacteria</taxon>
        <taxon>Pseudomonadati</taxon>
        <taxon>Pseudomonadota</taxon>
        <taxon>Alphaproteobacteria</taxon>
        <taxon>Hyphomicrobiales</taxon>
        <taxon>Chelatococcaceae</taxon>
        <taxon>Pseudochelatococcus</taxon>
    </lineage>
</organism>
<evidence type="ECO:0000256" key="1">
    <source>
        <dbReference type="ARBA" id="ARBA00022801"/>
    </source>
</evidence>
<comment type="caution">
    <text evidence="2">The sequence shown here is derived from an EMBL/GenBank/DDBJ whole genome shotgun (WGS) entry which is preliminary data.</text>
</comment>
<dbReference type="PANTHER" id="PTHR48081:SF33">
    <property type="entry name" value="KYNURENINE FORMAMIDASE"/>
    <property type="match status" value="1"/>
</dbReference>
<dbReference type="RefSeq" id="WP_246225203.1">
    <property type="nucleotide sequence ID" value="NZ_JAASQI010000003.1"/>
</dbReference>
<name>A0ABX0UYF0_9HYPH</name>
<dbReference type="PANTHER" id="PTHR48081">
    <property type="entry name" value="AB HYDROLASE SUPERFAMILY PROTEIN C4A8.06C"/>
    <property type="match status" value="1"/>
</dbReference>
<gene>
    <name evidence="2" type="ORF">FHS82_001815</name>
</gene>
<evidence type="ECO:0000313" key="2">
    <source>
        <dbReference type="EMBL" id="NIJ57979.1"/>
    </source>
</evidence>
<sequence length="295" mass="31400">MTNAPLWQPGGGPLADIDAAYDNVLAIGDAPRWAARWQEQAETFRAGMAASGRAQLDIAYADGPRHRYDLFLPEGRTARGTAVFVHGGYWRAFDKSVWSHLAAALVAAGFRVALPSYTLCPGARIAGITREIARFVDHLAGTCEGPIRLCGHSAGGHLVTRMLCADAPIAPATAARITRVLSISGVHDLRPLVNTHMNAALRLDAGEAATESPALLAPRPGARLMCCAGGGELPEFRRQNLLLANIWHGLGAWTEAVEIAGRHHFDVIEALLDPAGAPFNWLAANDQPSITGNQT</sequence>
<protein>
    <submittedName>
        <fullName evidence="2">Acetyl esterase/lipase</fullName>
    </submittedName>
</protein>
<dbReference type="Gene3D" id="3.40.50.1820">
    <property type="entry name" value="alpha/beta hydrolase"/>
    <property type="match status" value="1"/>
</dbReference>
<dbReference type="InterPro" id="IPR029058">
    <property type="entry name" value="AB_hydrolase_fold"/>
</dbReference>
<proteinExistence type="predicted"/>
<accession>A0ABX0UYF0</accession>
<reference evidence="2 3" key="1">
    <citation type="submission" date="2020-03" db="EMBL/GenBank/DDBJ databases">
        <title>Genomic Encyclopedia of Type Strains, Phase IV (KMG-IV): sequencing the most valuable type-strain genomes for metagenomic binning, comparative biology and taxonomic classification.</title>
        <authorList>
            <person name="Goeker M."/>
        </authorList>
    </citation>
    <scope>NUCLEOTIDE SEQUENCE [LARGE SCALE GENOMIC DNA]</scope>
    <source>
        <strain evidence="2 3">DSM 103870</strain>
    </source>
</reference>
<keyword evidence="1" id="KW-0378">Hydrolase</keyword>
<evidence type="ECO:0000313" key="3">
    <source>
        <dbReference type="Proteomes" id="UP001429580"/>
    </source>
</evidence>
<dbReference type="EMBL" id="JAASQI010000003">
    <property type="protein sequence ID" value="NIJ57979.1"/>
    <property type="molecule type" value="Genomic_DNA"/>
</dbReference>
<dbReference type="InterPro" id="IPR050300">
    <property type="entry name" value="GDXG_lipolytic_enzyme"/>
</dbReference>
<dbReference type="SUPFAM" id="SSF53474">
    <property type="entry name" value="alpha/beta-Hydrolases"/>
    <property type="match status" value="1"/>
</dbReference>
<dbReference type="Proteomes" id="UP001429580">
    <property type="component" value="Unassembled WGS sequence"/>
</dbReference>